<gene>
    <name evidence="1" type="ORF">NJU99_10010</name>
</gene>
<dbReference type="RefSeq" id="WP_254575780.1">
    <property type="nucleotide sequence ID" value="NZ_CP100595.1"/>
</dbReference>
<name>A0ABY5E064_9BACT</name>
<accession>A0ABY5E064</accession>
<protein>
    <submittedName>
        <fullName evidence="1">Transporter substrate-binding domain-containing protein</fullName>
    </submittedName>
</protein>
<dbReference type="PANTHER" id="PTHR35936:SF32">
    <property type="entry name" value="MEMBRANE-BOUND LYTIC MUREIN TRANSGLYCOSYLASE F"/>
    <property type="match status" value="1"/>
</dbReference>
<dbReference type="EMBL" id="CP100595">
    <property type="protein sequence ID" value="UTJ05599.1"/>
    <property type="molecule type" value="Genomic_DNA"/>
</dbReference>
<dbReference type="Proteomes" id="UP001060012">
    <property type="component" value="Chromosome"/>
</dbReference>
<proteinExistence type="predicted"/>
<evidence type="ECO:0000313" key="1">
    <source>
        <dbReference type="EMBL" id="UTJ05599.1"/>
    </source>
</evidence>
<dbReference type="PANTHER" id="PTHR35936">
    <property type="entry name" value="MEMBRANE-BOUND LYTIC MUREIN TRANSGLYCOSYLASE F"/>
    <property type="match status" value="1"/>
</dbReference>
<organism evidence="1 2">
    <name type="scientific">Arcobacter roscoffensis</name>
    <dbReference type="NCBI Taxonomy" id="2961520"/>
    <lineage>
        <taxon>Bacteria</taxon>
        <taxon>Pseudomonadati</taxon>
        <taxon>Campylobacterota</taxon>
        <taxon>Epsilonproteobacteria</taxon>
        <taxon>Campylobacterales</taxon>
        <taxon>Arcobacteraceae</taxon>
        <taxon>Arcobacter</taxon>
    </lineage>
</organism>
<evidence type="ECO:0000313" key="2">
    <source>
        <dbReference type="Proteomes" id="UP001060012"/>
    </source>
</evidence>
<dbReference type="SUPFAM" id="SSF53850">
    <property type="entry name" value="Periplasmic binding protein-like II"/>
    <property type="match status" value="1"/>
</dbReference>
<sequence>MLTLKYKFIIAVLLLHTFYVSPTFARSWSEIKESGVLKIATRDISSLAYNSKSKDYPGFLHEMALAFAQKNNLKLEIHTVDSFSDFWKKDGEILLKTEKYDTPDIYDKVDIVTEAFTVTPKREKLIYMSPYIENIELFFGDINKPIKNYYDLIGKKILLYESMAFLDVFKKELERRNIPYNMVYVQKDKDTIKPKEKYEVRNDKVNLYVFPVNEKYDGKLIYHYLANKTIDASINDSLGIIFRLFSNSYYSENIRPYFPVKINKTFLAWGMDHKTKVLNKKVDDFIKEYKLSNEFSKKLEYYTGMTLESYNDLVSKIK</sequence>
<keyword evidence="2" id="KW-1185">Reference proteome</keyword>
<dbReference type="Gene3D" id="3.40.190.10">
    <property type="entry name" value="Periplasmic binding protein-like II"/>
    <property type="match status" value="2"/>
</dbReference>
<reference evidence="1" key="1">
    <citation type="submission" date="2022-07" db="EMBL/GenBank/DDBJ databases">
        <title>Arcobacter roscoffensis sp. nov., a marine bacterium isolated from coastal seawater collected from Roscoff, France.</title>
        <authorList>
            <person name="Pascual J."/>
            <person name="Lepeaux C."/>
            <person name="Methner A."/>
            <person name="Overmann J."/>
        </authorList>
    </citation>
    <scope>NUCLEOTIDE SEQUENCE</scope>
    <source>
        <strain evidence="1">ARW1-2F2</strain>
    </source>
</reference>